<dbReference type="Proteomes" id="UP001332243">
    <property type="component" value="Unassembled WGS sequence"/>
</dbReference>
<organism evidence="2 3">
    <name type="scientific">Plantactinospora sonchi</name>
    <dbReference type="NCBI Taxonomy" id="1544735"/>
    <lineage>
        <taxon>Bacteria</taxon>
        <taxon>Bacillati</taxon>
        <taxon>Actinomycetota</taxon>
        <taxon>Actinomycetes</taxon>
        <taxon>Micromonosporales</taxon>
        <taxon>Micromonosporaceae</taxon>
        <taxon>Plantactinospora</taxon>
    </lineage>
</organism>
<evidence type="ECO:0008006" key="4">
    <source>
        <dbReference type="Google" id="ProtNLM"/>
    </source>
</evidence>
<dbReference type="InterPro" id="IPR011989">
    <property type="entry name" value="ARM-like"/>
</dbReference>
<accession>A0ABU7RME8</accession>
<gene>
    <name evidence="2" type="ORF">V1633_04140</name>
</gene>
<comment type="caution">
    <text evidence="2">The sequence shown here is derived from an EMBL/GenBank/DDBJ whole genome shotgun (WGS) entry which is preliminary data.</text>
</comment>
<evidence type="ECO:0000313" key="3">
    <source>
        <dbReference type="Proteomes" id="UP001332243"/>
    </source>
</evidence>
<dbReference type="PROSITE" id="PS50077">
    <property type="entry name" value="HEAT_REPEAT"/>
    <property type="match status" value="1"/>
</dbReference>
<dbReference type="InterPro" id="IPR021133">
    <property type="entry name" value="HEAT_type_2"/>
</dbReference>
<evidence type="ECO:0000313" key="2">
    <source>
        <dbReference type="EMBL" id="MEE6257681.1"/>
    </source>
</evidence>
<name>A0ABU7RME8_9ACTN</name>
<protein>
    <recommendedName>
        <fullName evidence="4">HEAT repeat domain-containing protein</fullName>
    </recommendedName>
</protein>
<dbReference type="EMBL" id="JAZGQK010000003">
    <property type="protein sequence ID" value="MEE6257681.1"/>
    <property type="molecule type" value="Genomic_DNA"/>
</dbReference>
<evidence type="ECO:0000256" key="1">
    <source>
        <dbReference type="SAM" id="MobiDB-lite"/>
    </source>
</evidence>
<dbReference type="SUPFAM" id="SSF48371">
    <property type="entry name" value="ARM repeat"/>
    <property type="match status" value="1"/>
</dbReference>
<keyword evidence="3" id="KW-1185">Reference proteome</keyword>
<feature type="region of interest" description="Disordered" evidence="1">
    <location>
        <begin position="219"/>
        <end position="240"/>
    </location>
</feature>
<proteinExistence type="predicted"/>
<sequence length="240" mass="26451">MTDAACRILEDTDWSGLEHAYGPACPETPTTLAGLVSGEPDAVRIALNHLSDELIHQTTLFSATVPAALYVAALVSDPECRESVTPGWETGRYPLRAKLLDWLEAIAYEISDSKVEVYRSWGFSEAEALLLYPGVRQIRPTLFPYVVNCLDDPDLRVRRAAVRAAVRLADCSDLASHRELLAPLVRDVLVVSAEEEHRRLAINTLEAWGEDVEPLRSSVTPIPPAVPERAPEGPFDEPPF</sequence>
<dbReference type="Gene3D" id="1.25.10.10">
    <property type="entry name" value="Leucine-rich Repeat Variant"/>
    <property type="match status" value="1"/>
</dbReference>
<dbReference type="InterPro" id="IPR016024">
    <property type="entry name" value="ARM-type_fold"/>
</dbReference>
<dbReference type="RefSeq" id="WP_331212803.1">
    <property type="nucleotide sequence ID" value="NZ_JAZGQK010000003.1"/>
</dbReference>
<reference evidence="2 3" key="1">
    <citation type="submission" date="2024-01" db="EMBL/GenBank/DDBJ databases">
        <title>Genome insights into Plantactinospora sonchi sp. nov.</title>
        <authorList>
            <person name="Wang L."/>
        </authorList>
    </citation>
    <scope>NUCLEOTIDE SEQUENCE [LARGE SCALE GENOMIC DNA]</scope>
    <source>
        <strain evidence="2 3">NEAU-QY2</strain>
    </source>
</reference>